<dbReference type="EMBL" id="JAMYWD010000012">
    <property type="protein sequence ID" value="KAJ4952023.1"/>
    <property type="molecule type" value="Genomic_DNA"/>
</dbReference>
<organism evidence="1 2">
    <name type="scientific">Protea cynaroides</name>
    <dbReference type="NCBI Taxonomy" id="273540"/>
    <lineage>
        <taxon>Eukaryota</taxon>
        <taxon>Viridiplantae</taxon>
        <taxon>Streptophyta</taxon>
        <taxon>Embryophyta</taxon>
        <taxon>Tracheophyta</taxon>
        <taxon>Spermatophyta</taxon>
        <taxon>Magnoliopsida</taxon>
        <taxon>Proteales</taxon>
        <taxon>Proteaceae</taxon>
        <taxon>Protea</taxon>
    </lineage>
</organism>
<name>A0A9Q0JVP2_9MAGN</name>
<reference evidence="1" key="1">
    <citation type="journal article" date="2023" name="Plant J.">
        <title>The genome of the king protea, Protea cynaroides.</title>
        <authorList>
            <person name="Chang J."/>
            <person name="Duong T.A."/>
            <person name="Schoeman C."/>
            <person name="Ma X."/>
            <person name="Roodt D."/>
            <person name="Barker N."/>
            <person name="Li Z."/>
            <person name="Van de Peer Y."/>
            <person name="Mizrachi E."/>
        </authorList>
    </citation>
    <scope>NUCLEOTIDE SEQUENCE</scope>
    <source>
        <tissue evidence="1">Young leaves</tissue>
    </source>
</reference>
<proteinExistence type="predicted"/>
<sequence length="110" mass="12808">MVLGIRLDPDQASISARLERAADPSEVRHIQGKQDQCQSLWPSNSFQIRCENLLVRAGGYMANGYSSEDDPFFSEFFLSPTYLWQKFIDVFNVFLLPFDEEHFLLHSYLR</sequence>
<evidence type="ECO:0000313" key="2">
    <source>
        <dbReference type="Proteomes" id="UP001141806"/>
    </source>
</evidence>
<accession>A0A9Q0JVP2</accession>
<dbReference type="Proteomes" id="UP001141806">
    <property type="component" value="Unassembled WGS sequence"/>
</dbReference>
<keyword evidence="2" id="KW-1185">Reference proteome</keyword>
<comment type="caution">
    <text evidence="1">The sequence shown here is derived from an EMBL/GenBank/DDBJ whole genome shotgun (WGS) entry which is preliminary data.</text>
</comment>
<protein>
    <submittedName>
        <fullName evidence="1">Uncharacterized protein</fullName>
    </submittedName>
</protein>
<dbReference type="AlphaFoldDB" id="A0A9Q0JVP2"/>
<gene>
    <name evidence="1" type="ORF">NE237_028855</name>
</gene>
<evidence type="ECO:0000313" key="1">
    <source>
        <dbReference type="EMBL" id="KAJ4952023.1"/>
    </source>
</evidence>